<dbReference type="OrthoDB" id="327703at2"/>
<protein>
    <submittedName>
        <fullName evidence="5">GFA family protein</fullName>
    </submittedName>
</protein>
<sequence>MIYHGSCHCGRIAYEVESEPVEQVLDCNCSICQRRGHLLFFVPRQNLRLATPEGDITTYTFNTHRIRHHFCPVCGCGPFGTGTDPHGNEIAAINARCLEDIDLAALKRQPYDGRSA</sequence>
<dbReference type="RefSeq" id="WP_136773317.1">
    <property type="nucleotide sequence ID" value="NZ_CP156074.1"/>
</dbReference>
<dbReference type="InterPro" id="IPR006913">
    <property type="entry name" value="CENP-V/GFA"/>
</dbReference>
<organism evidence="5 6">
    <name type="scientific">Chitiniphilus eburneus</name>
    <dbReference type="NCBI Taxonomy" id="2571148"/>
    <lineage>
        <taxon>Bacteria</taxon>
        <taxon>Pseudomonadati</taxon>
        <taxon>Pseudomonadota</taxon>
        <taxon>Betaproteobacteria</taxon>
        <taxon>Neisseriales</taxon>
        <taxon>Chitinibacteraceae</taxon>
        <taxon>Chitiniphilus</taxon>
    </lineage>
</organism>
<proteinExistence type="inferred from homology"/>
<evidence type="ECO:0000313" key="6">
    <source>
        <dbReference type="Proteomes" id="UP000310016"/>
    </source>
</evidence>
<dbReference type="AlphaFoldDB" id="A0A4V5MQQ8"/>
<reference evidence="5 6" key="1">
    <citation type="submission" date="2019-04" db="EMBL/GenBank/DDBJ databases">
        <title>Chitiniphilus eburnea sp. nov., a novel chitinolytic bacterium isolated from aquaculture sludge.</title>
        <authorList>
            <person name="Sheng M."/>
        </authorList>
    </citation>
    <scope>NUCLEOTIDE SEQUENCE [LARGE SCALE GENOMIC DNA]</scope>
    <source>
        <strain evidence="5 6">HX-2-15</strain>
    </source>
</reference>
<feature type="domain" description="CENP-V/GFA" evidence="4">
    <location>
        <begin position="3"/>
        <end position="112"/>
    </location>
</feature>
<gene>
    <name evidence="5" type="ORF">FAZ21_10070</name>
</gene>
<dbReference type="PANTHER" id="PTHR28620">
    <property type="entry name" value="CENTROMERE PROTEIN V"/>
    <property type="match status" value="1"/>
</dbReference>
<evidence type="ECO:0000256" key="1">
    <source>
        <dbReference type="ARBA" id="ARBA00005495"/>
    </source>
</evidence>
<comment type="caution">
    <text evidence="5">The sequence shown here is derived from an EMBL/GenBank/DDBJ whole genome shotgun (WGS) entry which is preliminary data.</text>
</comment>
<dbReference type="Proteomes" id="UP000310016">
    <property type="component" value="Unassembled WGS sequence"/>
</dbReference>
<dbReference type="PROSITE" id="PS51891">
    <property type="entry name" value="CENP_V_GFA"/>
    <property type="match status" value="1"/>
</dbReference>
<comment type="similarity">
    <text evidence="1">Belongs to the Gfa family.</text>
</comment>
<keyword evidence="3" id="KW-0862">Zinc</keyword>
<dbReference type="GO" id="GO:0016846">
    <property type="term" value="F:carbon-sulfur lyase activity"/>
    <property type="evidence" value="ECO:0007669"/>
    <property type="project" value="InterPro"/>
</dbReference>
<dbReference type="SUPFAM" id="SSF51316">
    <property type="entry name" value="Mss4-like"/>
    <property type="match status" value="1"/>
</dbReference>
<dbReference type="EMBL" id="SUMF01000009">
    <property type="protein sequence ID" value="TJZ73528.1"/>
    <property type="molecule type" value="Genomic_DNA"/>
</dbReference>
<dbReference type="GO" id="GO:0046872">
    <property type="term" value="F:metal ion binding"/>
    <property type="evidence" value="ECO:0007669"/>
    <property type="project" value="UniProtKB-KW"/>
</dbReference>
<name>A0A4V5MQQ8_9NEIS</name>
<evidence type="ECO:0000313" key="5">
    <source>
        <dbReference type="EMBL" id="TJZ73528.1"/>
    </source>
</evidence>
<dbReference type="PANTHER" id="PTHR28620:SF1">
    <property type="entry name" value="CENP-V_GFA DOMAIN-CONTAINING PROTEIN"/>
    <property type="match status" value="1"/>
</dbReference>
<accession>A0A4V5MQQ8</accession>
<evidence type="ECO:0000259" key="4">
    <source>
        <dbReference type="PROSITE" id="PS51891"/>
    </source>
</evidence>
<dbReference type="Gene3D" id="2.170.150.70">
    <property type="match status" value="1"/>
</dbReference>
<keyword evidence="6" id="KW-1185">Reference proteome</keyword>
<evidence type="ECO:0000256" key="2">
    <source>
        <dbReference type="ARBA" id="ARBA00022723"/>
    </source>
</evidence>
<evidence type="ECO:0000256" key="3">
    <source>
        <dbReference type="ARBA" id="ARBA00022833"/>
    </source>
</evidence>
<dbReference type="InterPro" id="IPR011057">
    <property type="entry name" value="Mss4-like_sf"/>
</dbReference>
<keyword evidence="2" id="KW-0479">Metal-binding</keyword>
<dbReference type="Pfam" id="PF04828">
    <property type="entry name" value="GFA"/>
    <property type="match status" value="1"/>
</dbReference>
<dbReference type="InterPro" id="IPR052355">
    <property type="entry name" value="CENP-V-like"/>
</dbReference>